<evidence type="ECO:0000313" key="2">
    <source>
        <dbReference type="Proteomes" id="UP001150925"/>
    </source>
</evidence>
<evidence type="ECO:0000313" key="1">
    <source>
        <dbReference type="EMBL" id="KAJ1955030.1"/>
    </source>
</evidence>
<protein>
    <submittedName>
        <fullName evidence="1">Uncharacterized protein</fullName>
    </submittedName>
</protein>
<dbReference type="Proteomes" id="UP001150925">
    <property type="component" value="Unassembled WGS sequence"/>
</dbReference>
<dbReference type="AlphaFoldDB" id="A0A9W8ALW2"/>
<name>A0A9W8ALW2_9FUNG</name>
<keyword evidence="2" id="KW-1185">Reference proteome</keyword>
<reference evidence="1" key="1">
    <citation type="submission" date="2022-07" db="EMBL/GenBank/DDBJ databases">
        <title>Phylogenomic reconstructions and comparative analyses of Kickxellomycotina fungi.</title>
        <authorList>
            <person name="Reynolds N.K."/>
            <person name="Stajich J.E."/>
            <person name="Barry K."/>
            <person name="Grigoriev I.V."/>
            <person name="Crous P."/>
            <person name="Smith M.E."/>
        </authorList>
    </citation>
    <scope>NUCLEOTIDE SEQUENCE</scope>
    <source>
        <strain evidence="1">RSA 1196</strain>
    </source>
</reference>
<sequence length="81" mass="8765">MGDSGVSKKDAMYAQLAESLHILNKNFTALRQNLETTQRQTTAIQQLTLSHASLFIASQNVLQHAGPPTSNLTAANPTEND</sequence>
<dbReference type="EMBL" id="JANBPY010002431">
    <property type="protein sequence ID" value="KAJ1955030.1"/>
    <property type="molecule type" value="Genomic_DNA"/>
</dbReference>
<organism evidence="1 2">
    <name type="scientific">Dispira parvispora</name>
    <dbReference type="NCBI Taxonomy" id="1520584"/>
    <lineage>
        <taxon>Eukaryota</taxon>
        <taxon>Fungi</taxon>
        <taxon>Fungi incertae sedis</taxon>
        <taxon>Zoopagomycota</taxon>
        <taxon>Kickxellomycotina</taxon>
        <taxon>Dimargaritomycetes</taxon>
        <taxon>Dimargaritales</taxon>
        <taxon>Dimargaritaceae</taxon>
        <taxon>Dispira</taxon>
    </lineage>
</organism>
<accession>A0A9W8ALW2</accession>
<gene>
    <name evidence="1" type="ORF">IWQ62_005620</name>
</gene>
<comment type="caution">
    <text evidence="1">The sequence shown here is derived from an EMBL/GenBank/DDBJ whole genome shotgun (WGS) entry which is preliminary data.</text>
</comment>
<proteinExistence type="predicted"/>
<dbReference type="OrthoDB" id="5577315at2759"/>